<dbReference type="RefSeq" id="WP_051597254.1">
    <property type="nucleotide sequence ID" value="NZ_ARYJ01000001.1"/>
</dbReference>
<keyword evidence="1" id="KW-0472">Membrane</keyword>
<proteinExistence type="predicted"/>
<comment type="caution">
    <text evidence="3">The sequence shown here is derived from an EMBL/GenBank/DDBJ whole genome shotgun (WGS) entry which is preliminary data.</text>
</comment>
<keyword evidence="1" id="KW-1133">Transmembrane helix</keyword>
<dbReference type="OrthoDB" id="7189296at2"/>
<dbReference type="InterPro" id="IPR012495">
    <property type="entry name" value="TadE-like_dom"/>
</dbReference>
<sequence>MSRKTLLSRLNPRLKWRGIRGLRYNEQGISAVEFALIAPLLIILYLGAIELSLLMEVDRRVTQTSASLGDLTARLSTVTDSDMAEMFAAAKVLMYPYEADSAQMRITSIVDSGDGNPKVTWSDAHNMTAYTKGTTVTLPDGIMPSPGSIIMAEVSYEYVSEFGYIISTSKTISDKFYLRPRRVSEIARVSTAGAGSNPFGPTS</sequence>
<gene>
    <name evidence="3" type="ORF">HJA_02030</name>
</gene>
<dbReference type="STRING" id="1280952.HJA_02030"/>
<feature type="domain" description="TadE-like" evidence="2">
    <location>
        <begin position="28"/>
        <end position="64"/>
    </location>
</feature>
<keyword evidence="4" id="KW-1185">Reference proteome</keyword>
<feature type="transmembrane region" description="Helical" evidence="1">
    <location>
        <begin position="34"/>
        <end position="55"/>
    </location>
</feature>
<evidence type="ECO:0000313" key="4">
    <source>
        <dbReference type="Proteomes" id="UP000024816"/>
    </source>
</evidence>
<evidence type="ECO:0000313" key="3">
    <source>
        <dbReference type="EMBL" id="KCZ91278.1"/>
    </source>
</evidence>
<dbReference type="EMBL" id="ARYJ01000001">
    <property type="protein sequence ID" value="KCZ91278.1"/>
    <property type="molecule type" value="Genomic_DNA"/>
</dbReference>
<evidence type="ECO:0000259" key="2">
    <source>
        <dbReference type="Pfam" id="PF07811"/>
    </source>
</evidence>
<accession>A0A059FLC3</accession>
<dbReference type="AlphaFoldDB" id="A0A059FLC3"/>
<protein>
    <submittedName>
        <fullName evidence="3">Flp/Fap pilin component</fullName>
    </submittedName>
</protein>
<organism evidence="3 4">
    <name type="scientific">Hyphomonas jannaschiana VP2</name>
    <dbReference type="NCBI Taxonomy" id="1280952"/>
    <lineage>
        <taxon>Bacteria</taxon>
        <taxon>Pseudomonadati</taxon>
        <taxon>Pseudomonadota</taxon>
        <taxon>Alphaproteobacteria</taxon>
        <taxon>Hyphomonadales</taxon>
        <taxon>Hyphomonadaceae</taxon>
        <taxon>Hyphomonas</taxon>
    </lineage>
</organism>
<dbReference type="Proteomes" id="UP000024816">
    <property type="component" value="Unassembled WGS sequence"/>
</dbReference>
<name>A0A059FLC3_9PROT</name>
<dbReference type="PATRIC" id="fig|1280952.3.peg.412"/>
<dbReference type="Pfam" id="PF07811">
    <property type="entry name" value="TadE"/>
    <property type="match status" value="1"/>
</dbReference>
<keyword evidence="1" id="KW-0812">Transmembrane</keyword>
<reference evidence="3 4" key="1">
    <citation type="journal article" date="2014" name="Antonie Van Leeuwenhoek">
        <title>Hyphomonas beringensis sp. nov. and Hyphomonas chukchiensis sp. nov., isolated from surface seawater of the Bering Sea and Chukchi Sea.</title>
        <authorList>
            <person name="Li C."/>
            <person name="Lai Q."/>
            <person name="Li G."/>
            <person name="Dong C."/>
            <person name="Wang J."/>
            <person name="Liao Y."/>
            <person name="Shao Z."/>
        </authorList>
    </citation>
    <scope>NUCLEOTIDE SEQUENCE [LARGE SCALE GENOMIC DNA]</scope>
    <source>
        <strain evidence="3 4">VP2</strain>
    </source>
</reference>
<dbReference type="eggNOG" id="COG4961">
    <property type="taxonomic scope" value="Bacteria"/>
</dbReference>
<evidence type="ECO:0000256" key="1">
    <source>
        <dbReference type="SAM" id="Phobius"/>
    </source>
</evidence>